<accession>A0A3P8SLS2</accession>
<reference evidence="2" key="3">
    <citation type="submission" date="2025-09" db="UniProtKB">
        <authorList>
            <consortium name="Ensembl"/>
        </authorList>
    </citation>
    <scope>IDENTIFICATION</scope>
</reference>
<sequence length="484" mass="55459">MMKVSGRILICCAALILDLTSASAVPTLNSIDDLKKVNFGQSVPTRGLVLLHWFANTVDIDNNNVIRLPFDPDSGDYGSHHYGNYERMLDPLPRGNIRYRYFTVGNIFQETDLELPPHVVHYQSGNEERNRNRIIMRVREQNVGSTIDQVYITQHYETSDHQGTRYDPDQTYRITMNLLRQIREFPLEGNRMSTLTDLRNRFGSNADDSRLRSLSNTMGSLACLGLLLFIVIEEKHSAAQRNNRPKPAARRNTDVVVNIPETTHFIGFQGVVQSNGITLKVTTGTNGKARIVWDNVPRHLLNEGVMVALYKNNEDENAMISKCIGTGSGSHDTSVPLNEGLQVRLHERKTLYCFWSRKGEEKCRGPEFKNPMPVDIADYNAKLQLFVKDGKACARLYMKKSFREWRTEFKKSWVGFYSSAQTATSDYEWWQWQWATKFQPNPDFEDFSYDIYEYRSGMTAAPGVQARFILQGEVVKARTPIWGE</sequence>
<evidence type="ECO:0000313" key="2">
    <source>
        <dbReference type="Ensembl" id="ENSAPEP00000012976.1"/>
    </source>
</evidence>
<proteinExistence type="predicted"/>
<dbReference type="Ensembl" id="ENSAPET00000013323.1">
    <property type="protein sequence ID" value="ENSAPEP00000012976.1"/>
    <property type="gene ID" value="ENSAPEG00000009244.1"/>
</dbReference>
<protein>
    <submittedName>
        <fullName evidence="2">Uncharacterized protein</fullName>
    </submittedName>
</protein>
<dbReference type="Proteomes" id="UP000265080">
    <property type="component" value="Chromosome 14"/>
</dbReference>
<evidence type="ECO:0000313" key="3">
    <source>
        <dbReference type="Proteomes" id="UP000265080"/>
    </source>
</evidence>
<evidence type="ECO:0000256" key="1">
    <source>
        <dbReference type="SAM" id="SignalP"/>
    </source>
</evidence>
<organism evidence="2 3">
    <name type="scientific">Amphiprion percula</name>
    <name type="common">Orange clownfish</name>
    <name type="synonym">Lutjanus percula</name>
    <dbReference type="NCBI Taxonomy" id="161767"/>
    <lineage>
        <taxon>Eukaryota</taxon>
        <taxon>Metazoa</taxon>
        <taxon>Chordata</taxon>
        <taxon>Craniata</taxon>
        <taxon>Vertebrata</taxon>
        <taxon>Euteleostomi</taxon>
        <taxon>Actinopterygii</taxon>
        <taxon>Neopterygii</taxon>
        <taxon>Teleostei</taxon>
        <taxon>Neoteleostei</taxon>
        <taxon>Acanthomorphata</taxon>
        <taxon>Ovalentaria</taxon>
        <taxon>Pomacentridae</taxon>
        <taxon>Amphiprion</taxon>
    </lineage>
</organism>
<dbReference type="PANTHER" id="PTHR38706">
    <property type="entry name" value="SI:CH211-198C19.1-RELATED"/>
    <property type="match status" value="1"/>
</dbReference>
<keyword evidence="1" id="KW-0732">Signal</keyword>
<name>A0A3P8SLS2_AMPPE</name>
<keyword evidence="3" id="KW-1185">Reference proteome</keyword>
<reference evidence="2" key="2">
    <citation type="submission" date="2025-08" db="UniProtKB">
        <authorList>
            <consortium name="Ensembl"/>
        </authorList>
    </citation>
    <scope>IDENTIFICATION</scope>
</reference>
<dbReference type="PANTHER" id="PTHR38706:SF2">
    <property type="match status" value="1"/>
</dbReference>
<reference evidence="2 3" key="1">
    <citation type="submission" date="2018-03" db="EMBL/GenBank/DDBJ databases">
        <title>Finding Nemo's genes: A chromosome-scale reference assembly of the genome of the orange clownfish Amphiprion percula.</title>
        <authorList>
            <person name="Lehmann R."/>
        </authorList>
    </citation>
    <scope>NUCLEOTIDE SEQUENCE</scope>
</reference>
<dbReference type="AlphaFoldDB" id="A0A3P8SLS2"/>
<feature type="signal peptide" evidence="1">
    <location>
        <begin position="1"/>
        <end position="24"/>
    </location>
</feature>
<dbReference type="OMA" id="RYRYFTV"/>
<dbReference type="GeneTree" id="ENSGT00730000111690"/>
<feature type="chain" id="PRO_5017946430" evidence="1">
    <location>
        <begin position="25"/>
        <end position="484"/>
    </location>
</feature>